<evidence type="ECO:0000259" key="2">
    <source>
        <dbReference type="Pfam" id="PF03184"/>
    </source>
</evidence>
<feature type="region of interest" description="Disordered" evidence="1">
    <location>
        <begin position="209"/>
        <end position="233"/>
    </location>
</feature>
<name>A0A2H3JKQ4_WOLCO</name>
<evidence type="ECO:0000313" key="4">
    <source>
        <dbReference type="Proteomes" id="UP000218811"/>
    </source>
</evidence>
<sequence length="233" mass="25675">EDIYGMDESGFPPSSQGRIRVIGAWGTKTQHKQGGGVRTNVTALVTICADGSALDPMIIFKGKNFIFAYSENGWTDGCLACEWIKKKFNAQTEDKANGRPRVLLVDGHSSHYTYELLQYARAHNIIIFGYPPHCTHALQGLDVVCFARMKEVWKNEISAFKQLHKHSVTKADFAGVFGRAFLDSFTVETIKAAFEATGICPFNPNDISSEQTKPSLPTSTKGSFPLAQPSPVR</sequence>
<feature type="compositionally biased region" description="Polar residues" evidence="1">
    <location>
        <begin position="209"/>
        <end position="222"/>
    </location>
</feature>
<dbReference type="EMBL" id="KB468135">
    <property type="protein sequence ID" value="PCH42786.1"/>
    <property type="molecule type" value="Genomic_DNA"/>
</dbReference>
<proteinExistence type="predicted"/>
<dbReference type="Proteomes" id="UP000218811">
    <property type="component" value="Unassembled WGS sequence"/>
</dbReference>
<keyword evidence="4" id="KW-1185">Reference proteome</keyword>
<feature type="domain" description="DDE-1" evidence="2">
    <location>
        <begin position="44"/>
        <end position="162"/>
    </location>
</feature>
<dbReference type="Gene3D" id="3.30.420.10">
    <property type="entry name" value="Ribonuclease H-like superfamily/Ribonuclease H"/>
    <property type="match status" value="1"/>
</dbReference>
<dbReference type="Pfam" id="PF03184">
    <property type="entry name" value="DDE_1"/>
    <property type="match status" value="1"/>
</dbReference>
<organism evidence="3 4">
    <name type="scientific">Wolfiporia cocos (strain MD-104)</name>
    <name type="common">Brown rot fungus</name>
    <dbReference type="NCBI Taxonomy" id="742152"/>
    <lineage>
        <taxon>Eukaryota</taxon>
        <taxon>Fungi</taxon>
        <taxon>Dikarya</taxon>
        <taxon>Basidiomycota</taxon>
        <taxon>Agaricomycotina</taxon>
        <taxon>Agaricomycetes</taxon>
        <taxon>Polyporales</taxon>
        <taxon>Phaeolaceae</taxon>
        <taxon>Wolfiporia</taxon>
    </lineage>
</organism>
<dbReference type="STRING" id="742152.A0A2H3JKQ4"/>
<dbReference type="AlphaFoldDB" id="A0A2H3JKQ4"/>
<dbReference type="InterPro" id="IPR004875">
    <property type="entry name" value="DDE_SF_endonuclease_dom"/>
</dbReference>
<dbReference type="PANTHER" id="PTHR19303">
    <property type="entry name" value="TRANSPOSON"/>
    <property type="match status" value="1"/>
</dbReference>
<feature type="non-terminal residue" evidence="3">
    <location>
        <position position="233"/>
    </location>
</feature>
<evidence type="ECO:0000256" key="1">
    <source>
        <dbReference type="SAM" id="MobiDB-lite"/>
    </source>
</evidence>
<reference evidence="3 4" key="1">
    <citation type="journal article" date="2012" name="Science">
        <title>The Paleozoic origin of enzymatic lignin decomposition reconstructed from 31 fungal genomes.</title>
        <authorList>
            <person name="Floudas D."/>
            <person name="Binder M."/>
            <person name="Riley R."/>
            <person name="Barry K."/>
            <person name="Blanchette R.A."/>
            <person name="Henrissat B."/>
            <person name="Martinez A.T."/>
            <person name="Otillar R."/>
            <person name="Spatafora J.W."/>
            <person name="Yadav J.S."/>
            <person name="Aerts A."/>
            <person name="Benoit I."/>
            <person name="Boyd A."/>
            <person name="Carlson A."/>
            <person name="Copeland A."/>
            <person name="Coutinho P.M."/>
            <person name="de Vries R.P."/>
            <person name="Ferreira P."/>
            <person name="Findley K."/>
            <person name="Foster B."/>
            <person name="Gaskell J."/>
            <person name="Glotzer D."/>
            <person name="Gorecki P."/>
            <person name="Heitman J."/>
            <person name="Hesse C."/>
            <person name="Hori C."/>
            <person name="Igarashi K."/>
            <person name="Jurgens J.A."/>
            <person name="Kallen N."/>
            <person name="Kersten P."/>
            <person name="Kohler A."/>
            <person name="Kuees U."/>
            <person name="Kumar T.K.A."/>
            <person name="Kuo A."/>
            <person name="LaButti K."/>
            <person name="Larrondo L.F."/>
            <person name="Lindquist E."/>
            <person name="Ling A."/>
            <person name="Lombard V."/>
            <person name="Lucas S."/>
            <person name="Lundell T."/>
            <person name="Martin R."/>
            <person name="McLaughlin D.J."/>
            <person name="Morgenstern I."/>
            <person name="Morin E."/>
            <person name="Murat C."/>
            <person name="Nagy L.G."/>
            <person name="Nolan M."/>
            <person name="Ohm R.A."/>
            <person name="Patyshakuliyeva A."/>
            <person name="Rokas A."/>
            <person name="Ruiz-Duenas F.J."/>
            <person name="Sabat G."/>
            <person name="Salamov A."/>
            <person name="Samejima M."/>
            <person name="Schmutz J."/>
            <person name="Slot J.C."/>
            <person name="St John F."/>
            <person name="Stenlid J."/>
            <person name="Sun H."/>
            <person name="Sun S."/>
            <person name="Syed K."/>
            <person name="Tsang A."/>
            <person name="Wiebenga A."/>
            <person name="Young D."/>
            <person name="Pisabarro A."/>
            <person name="Eastwood D.C."/>
            <person name="Martin F."/>
            <person name="Cullen D."/>
            <person name="Grigoriev I.V."/>
            <person name="Hibbett D.S."/>
        </authorList>
    </citation>
    <scope>NUCLEOTIDE SEQUENCE [LARGE SCALE GENOMIC DNA]</scope>
    <source>
        <strain evidence="3 4">MD-104</strain>
    </source>
</reference>
<gene>
    <name evidence="3" type="ORF">WOLCODRAFT_32898</name>
</gene>
<dbReference type="GO" id="GO:0005634">
    <property type="term" value="C:nucleus"/>
    <property type="evidence" value="ECO:0007669"/>
    <property type="project" value="TreeGrafter"/>
</dbReference>
<accession>A0A2H3JKQ4</accession>
<protein>
    <submittedName>
        <fullName evidence="3">DDE-domain-containing protein</fullName>
    </submittedName>
</protein>
<dbReference type="PANTHER" id="PTHR19303:SF74">
    <property type="entry name" value="POGO TRANSPOSABLE ELEMENT WITH KRAB DOMAIN"/>
    <property type="match status" value="1"/>
</dbReference>
<evidence type="ECO:0000313" key="3">
    <source>
        <dbReference type="EMBL" id="PCH42786.1"/>
    </source>
</evidence>
<dbReference type="OrthoDB" id="2800420at2759"/>
<dbReference type="GO" id="GO:0003677">
    <property type="term" value="F:DNA binding"/>
    <property type="evidence" value="ECO:0007669"/>
    <property type="project" value="TreeGrafter"/>
</dbReference>
<feature type="non-terminal residue" evidence="3">
    <location>
        <position position="1"/>
    </location>
</feature>
<dbReference type="InterPro" id="IPR036397">
    <property type="entry name" value="RNaseH_sf"/>
</dbReference>
<dbReference type="InterPro" id="IPR050863">
    <property type="entry name" value="CenT-Element_Derived"/>
</dbReference>
<dbReference type="OMA" id="VCFARMK"/>